<feature type="signal peptide" evidence="1">
    <location>
        <begin position="1"/>
        <end position="23"/>
    </location>
</feature>
<keyword evidence="1" id="KW-0732">Signal</keyword>
<proteinExistence type="predicted"/>
<dbReference type="RefSeq" id="WP_377855643.1">
    <property type="nucleotide sequence ID" value="NZ_JBHLZU010000018.1"/>
</dbReference>
<organism evidence="2 3">
    <name type="scientific">Allokutzneria oryzae</name>
    <dbReference type="NCBI Taxonomy" id="1378989"/>
    <lineage>
        <taxon>Bacteria</taxon>
        <taxon>Bacillati</taxon>
        <taxon>Actinomycetota</taxon>
        <taxon>Actinomycetes</taxon>
        <taxon>Pseudonocardiales</taxon>
        <taxon>Pseudonocardiaceae</taxon>
        <taxon>Allokutzneria</taxon>
    </lineage>
</organism>
<reference evidence="2 3" key="1">
    <citation type="submission" date="2024-09" db="EMBL/GenBank/DDBJ databases">
        <authorList>
            <person name="Sun Q."/>
            <person name="Mori K."/>
        </authorList>
    </citation>
    <scope>NUCLEOTIDE SEQUENCE [LARGE SCALE GENOMIC DNA]</scope>
    <source>
        <strain evidence="2 3">TBRC 7907</strain>
    </source>
</reference>
<dbReference type="Proteomes" id="UP001589693">
    <property type="component" value="Unassembled WGS sequence"/>
</dbReference>
<evidence type="ECO:0000256" key="1">
    <source>
        <dbReference type="SAM" id="SignalP"/>
    </source>
</evidence>
<evidence type="ECO:0000313" key="2">
    <source>
        <dbReference type="EMBL" id="MFB9906781.1"/>
    </source>
</evidence>
<feature type="chain" id="PRO_5047066374" evidence="1">
    <location>
        <begin position="24"/>
        <end position="123"/>
    </location>
</feature>
<evidence type="ECO:0000313" key="3">
    <source>
        <dbReference type="Proteomes" id="UP001589693"/>
    </source>
</evidence>
<dbReference type="EMBL" id="JBHLZU010000018">
    <property type="protein sequence ID" value="MFB9906781.1"/>
    <property type="molecule type" value="Genomic_DNA"/>
</dbReference>
<name>A0ABV6A4F7_9PSEU</name>
<sequence>MHVRKKIAAALVTAAAAGSMVLAAPAAQASACEPNGVAGGWMCRDTISGGHKISVLFYGSDRTMAGWDNGHYYTHLDRSLDGGRTWEGPLGRGQGWSKKFNRANYSWRACSEVNGRFHCTGWH</sequence>
<comment type="caution">
    <text evidence="2">The sequence shown here is derived from an EMBL/GenBank/DDBJ whole genome shotgun (WGS) entry which is preliminary data.</text>
</comment>
<accession>A0ABV6A4F7</accession>
<protein>
    <submittedName>
        <fullName evidence="2">Uncharacterized protein</fullName>
    </submittedName>
</protein>
<gene>
    <name evidence="2" type="ORF">ACFFQA_22835</name>
</gene>
<keyword evidence="3" id="KW-1185">Reference proteome</keyword>